<gene>
    <name evidence="4" type="ORF">EDD29_2013</name>
</gene>
<dbReference type="Gene3D" id="1.10.357.10">
    <property type="entry name" value="Tetracycline Repressor, domain 2"/>
    <property type="match status" value="1"/>
</dbReference>
<keyword evidence="1 2" id="KW-0238">DNA-binding</keyword>
<proteinExistence type="predicted"/>
<feature type="domain" description="HTH tetR-type" evidence="3">
    <location>
        <begin position="13"/>
        <end position="73"/>
    </location>
</feature>
<evidence type="ECO:0000256" key="2">
    <source>
        <dbReference type="PROSITE-ProRule" id="PRU00335"/>
    </source>
</evidence>
<dbReference type="PROSITE" id="PS50977">
    <property type="entry name" value="HTH_TETR_2"/>
    <property type="match status" value="1"/>
</dbReference>
<evidence type="ECO:0000313" key="5">
    <source>
        <dbReference type="Proteomes" id="UP000272400"/>
    </source>
</evidence>
<dbReference type="GO" id="GO:0003677">
    <property type="term" value="F:DNA binding"/>
    <property type="evidence" value="ECO:0007669"/>
    <property type="project" value="UniProtKB-UniRule"/>
</dbReference>
<dbReference type="Proteomes" id="UP000272400">
    <property type="component" value="Unassembled WGS sequence"/>
</dbReference>
<keyword evidence="5" id="KW-1185">Reference proteome</keyword>
<comment type="caution">
    <text evidence="4">The sequence shown here is derived from an EMBL/GenBank/DDBJ whole genome shotgun (WGS) entry which is preliminary data.</text>
</comment>
<dbReference type="EMBL" id="RJKE01000001">
    <property type="protein sequence ID" value="ROO84488.1"/>
    <property type="molecule type" value="Genomic_DNA"/>
</dbReference>
<protein>
    <submittedName>
        <fullName evidence="4">TetR family transcriptional regulator</fullName>
    </submittedName>
</protein>
<dbReference type="SUPFAM" id="SSF46689">
    <property type="entry name" value="Homeodomain-like"/>
    <property type="match status" value="1"/>
</dbReference>
<dbReference type="InterPro" id="IPR040611">
    <property type="entry name" value="AlkX_C"/>
</dbReference>
<dbReference type="OrthoDB" id="4371863at2"/>
<organism evidence="4 5">
    <name type="scientific">Actinocorallia herbida</name>
    <dbReference type="NCBI Taxonomy" id="58109"/>
    <lineage>
        <taxon>Bacteria</taxon>
        <taxon>Bacillati</taxon>
        <taxon>Actinomycetota</taxon>
        <taxon>Actinomycetes</taxon>
        <taxon>Streptosporangiales</taxon>
        <taxon>Thermomonosporaceae</taxon>
        <taxon>Actinocorallia</taxon>
    </lineage>
</organism>
<name>A0A3N1CUV3_9ACTN</name>
<dbReference type="AlphaFoldDB" id="A0A3N1CUV3"/>
<feature type="DNA-binding region" description="H-T-H motif" evidence="2">
    <location>
        <begin position="36"/>
        <end position="55"/>
    </location>
</feature>
<evidence type="ECO:0000313" key="4">
    <source>
        <dbReference type="EMBL" id="ROO84488.1"/>
    </source>
</evidence>
<dbReference type="InterPro" id="IPR001647">
    <property type="entry name" value="HTH_TetR"/>
</dbReference>
<dbReference type="InterPro" id="IPR009057">
    <property type="entry name" value="Homeodomain-like_sf"/>
</dbReference>
<reference evidence="4 5" key="1">
    <citation type="submission" date="2018-11" db="EMBL/GenBank/DDBJ databases">
        <title>Sequencing the genomes of 1000 actinobacteria strains.</title>
        <authorList>
            <person name="Klenk H.-P."/>
        </authorList>
    </citation>
    <scope>NUCLEOTIDE SEQUENCE [LARGE SCALE GENOMIC DNA]</scope>
    <source>
        <strain evidence="4 5">DSM 44254</strain>
    </source>
</reference>
<dbReference type="Pfam" id="PF18556">
    <property type="entry name" value="TetR_C_35"/>
    <property type="match status" value="1"/>
</dbReference>
<evidence type="ECO:0000259" key="3">
    <source>
        <dbReference type="PROSITE" id="PS50977"/>
    </source>
</evidence>
<sequence>MEEPADFRLRVRRQVREDAMDAAYAMIVRAGWASVRMTAIAQAVGVSRQTLYKEFAAKEDVGQALVLREAGRFIDGFTEQIAALQDVPALIEAAVRFGFEHGASHRMLVAILAEQRGDSLLPFVTTDGGALVAEAAEVLAAPIRRLAPHLDPGDVTETCDALIRLMVSHLLQPRGDAEAATRGIVRIALRGLGL</sequence>
<evidence type="ECO:0000256" key="1">
    <source>
        <dbReference type="ARBA" id="ARBA00023125"/>
    </source>
</evidence>
<dbReference type="Pfam" id="PF00440">
    <property type="entry name" value="TetR_N"/>
    <property type="match status" value="1"/>
</dbReference>
<accession>A0A3N1CUV3</accession>
<dbReference type="RefSeq" id="WP_148085915.1">
    <property type="nucleotide sequence ID" value="NZ_RJKE01000001.1"/>
</dbReference>